<dbReference type="PANTHER" id="PTHR10590">
    <property type="entry name" value="SODIUM/NUCLEOSIDE COTRANSPORTER"/>
    <property type="match status" value="1"/>
</dbReference>
<keyword evidence="6 7" id="KW-0472">Membrane</keyword>
<proteinExistence type="inferred from homology"/>
<evidence type="ECO:0000256" key="4">
    <source>
        <dbReference type="ARBA" id="ARBA00022692"/>
    </source>
</evidence>
<feature type="transmembrane region" description="Helical" evidence="7">
    <location>
        <begin position="254"/>
        <end position="276"/>
    </location>
</feature>
<evidence type="ECO:0000256" key="5">
    <source>
        <dbReference type="ARBA" id="ARBA00022989"/>
    </source>
</evidence>
<evidence type="ECO:0000313" key="11">
    <source>
        <dbReference type="EMBL" id="MBM7703629.1"/>
    </source>
</evidence>
<dbReference type="Proteomes" id="UP000809829">
    <property type="component" value="Unassembled WGS sequence"/>
</dbReference>
<evidence type="ECO:0000256" key="6">
    <source>
        <dbReference type="ARBA" id="ARBA00023136"/>
    </source>
</evidence>
<evidence type="ECO:0000259" key="10">
    <source>
        <dbReference type="Pfam" id="PF07670"/>
    </source>
</evidence>
<feature type="transmembrane region" description="Helical" evidence="7">
    <location>
        <begin position="56"/>
        <end position="78"/>
    </location>
</feature>
<feature type="domain" description="Nucleoside transporter/FeoB GTPase Gate" evidence="10">
    <location>
        <begin position="91"/>
        <end position="188"/>
    </location>
</feature>
<evidence type="ECO:0000256" key="3">
    <source>
        <dbReference type="ARBA" id="ARBA00022475"/>
    </source>
</evidence>
<dbReference type="Pfam" id="PF01773">
    <property type="entry name" value="Nucleos_tra2_N"/>
    <property type="match status" value="1"/>
</dbReference>
<feature type="transmembrane region" description="Helical" evidence="7">
    <location>
        <begin position="98"/>
        <end position="121"/>
    </location>
</feature>
<evidence type="ECO:0000256" key="7">
    <source>
        <dbReference type="RuleBase" id="RU362018"/>
    </source>
</evidence>
<accession>A0ABS2QVW1</accession>
<dbReference type="EMBL" id="JAFBFC010000004">
    <property type="protein sequence ID" value="MBM7703629.1"/>
    <property type="molecule type" value="Genomic_DNA"/>
</dbReference>
<dbReference type="RefSeq" id="WP_205187591.1">
    <property type="nucleotide sequence ID" value="NZ_JAFBFC010000004.1"/>
</dbReference>
<evidence type="ECO:0000256" key="2">
    <source>
        <dbReference type="ARBA" id="ARBA00009033"/>
    </source>
</evidence>
<keyword evidence="3" id="KW-1003">Cell membrane</keyword>
<feature type="domain" description="Concentrative nucleoside transporter N-terminal" evidence="8">
    <location>
        <begin position="8"/>
        <end position="81"/>
    </location>
</feature>
<dbReference type="InterPro" id="IPR018270">
    <property type="entry name" value="C_nuclsd_transpt_met_bac"/>
</dbReference>
<evidence type="ECO:0000259" key="9">
    <source>
        <dbReference type="Pfam" id="PF07662"/>
    </source>
</evidence>
<feature type="transmembrane region" description="Helical" evidence="7">
    <location>
        <begin position="288"/>
        <end position="309"/>
    </location>
</feature>
<dbReference type="InterPro" id="IPR011657">
    <property type="entry name" value="CNT_C_dom"/>
</dbReference>
<gene>
    <name evidence="11" type="ORF">JOC83_002478</name>
</gene>
<dbReference type="InterPro" id="IPR008276">
    <property type="entry name" value="C_nuclsd_transpt"/>
</dbReference>
<organism evidence="11 12">
    <name type="scientific">Priestia iocasae</name>
    <dbReference type="NCBI Taxonomy" id="2291674"/>
    <lineage>
        <taxon>Bacteria</taxon>
        <taxon>Bacillati</taxon>
        <taxon>Bacillota</taxon>
        <taxon>Bacilli</taxon>
        <taxon>Bacillales</taxon>
        <taxon>Bacillaceae</taxon>
        <taxon>Priestia</taxon>
    </lineage>
</organism>
<name>A0ABS2QVW1_9BACI</name>
<evidence type="ECO:0000259" key="8">
    <source>
        <dbReference type="Pfam" id="PF01773"/>
    </source>
</evidence>
<feature type="transmembrane region" description="Helical" evidence="7">
    <location>
        <begin position="348"/>
        <end position="373"/>
    </location>
</feature>
<evidence type="ECO:0000256" key="1">
    <source>
        <dbReference type="ARBA" id="ARBA00004651"/>
    </source>
</evidence>
<feature type="transmembrane region" description="Helical" evidence="7">
    <location>
        <begin position="194"/>
        <end position="213"/>
    </location>
</feature>
<comment type="similarity">
    <text evidence="2 7">Belongs to the concentrative nucleoside transporter (CNT) (TC 2.A.41) family.</text>
</comment>
<dbReference type="InterPro" id="IPR011642">
    <property type="entry name" value="Gate_dom"/>
</dbReference>
<feature type="domain" description="Concentrative nucleoside transporter C-terminal" evidence="9">
    <location>
        <begin position="193"/>
        <end position="403"/>
    </location>
</feature>
<keyword evidence="12" id="KW-1185">Reference proteome</keyword>
<comment type="caution">
    <text evidence="11">The sequence shown here is derived from an EMBL/GenBank/DDBJ whole genome shotgun (WGS) entry which is preliminary data.</text>
</comment>
<sequence>MNLIWGIFGIIVILLIALGLSKNRKAIRVQTVAGALGLQIFFAILVLYWEPGKKGLEAISAIVLAFLGASSAGIEFVFGDMIPEGAFTVAVNLLPILIYIAAVTSLLYYLGVLQLVVKIIGGAMQKLLKTSKAESMSATANIFVGLTEAPLVIRPYLNKMTTSELFAVMVGGLATVAGTVLSGYYMLGAKIEYLIAASFMAAPAGLLIAKIMVPETEEPETGIGKDTKTSEVEEGKPKNMIDAIAQGASEGLKLALNVGAMLIAFISIIKLANLMLGKVGTWIGIENLTFEMILGYVFAPIMFVIGVPWSEATAAGSYLGQKMILNEFVAFANFAPIAQSFTPKTEAIITFTLTGFAGLGSLAILLGGLGALIPSRRGDIAQFGLLAIVGGTLANLLSAAIAGMLIG</sequence>
<dbReference type="PANTHER" id="PTHR10590:SF4">
    <property type="entry name" value="SOLUTE CARRIER FAMILY 28 MEMBER 3"/>
    <property type="match status" value="1"/>
</dbReference>
<keyword evidence="7" id="KW-0813">Transport</keyword>
<dbReference type="Pfam" id="PF07662">
    <property type="entry name" value="Nucleos_tra2_C"/>
    <property type="match status" value="1"/>
</dbReference>
<protein>
    <recommendedName>
        <fullName evidence="7">Nucleoside permease</fullName>
    </recommendedName>
</protein>
<reference evidence="11 12" key="1">
    <citation type="submission" date="2021-01" db="EMBL/GenBank/DDBJ databases">
        <title>Genomic Encyclopedia of Type Strains, Phase IV (KMG-IV): sequencing the most valuable type-strain genomes for metagenomic binning, comparative biology and taxonomic classification.</title>
        <authorList>
            <person name="Goeker M."/>
        </authorList>
    </citation>
    <scope>NUCLEOTIDE SEQUENCE [LARGE SCALE GENOMIC DNA]</scope>
    <source>
        <strain evidence="11 12">DSM 104297</strain>
    </source>
</reference>
<comment type="subcellular location">
    <subcellularLocation>
        <location evidence="1">Cell membrane</location>
        <topology evidence="1">Multi-pass membrane protein</topology>
    </subcellularLocation>
</comment>
<feature type="transmembrane region" description="Helical" evidence="7">
    <location>
        <begin position="385"/>
        <end position="406"/>
    </location>
</feature>
<keyword evidence="4 7" id="KW-0812">Transmembrane</keyword>
<feature type="transmembrane region" description="Helical" evidence="7">
    <location>
        <begin position="165"/>
        <end position="187"/>
    </location>
</feature>
<feature type="transmembrane region" description="Helical" evidence="7">
    <location>
        <begin position="29"/>
        <end position="49"/>
    </location>
</feature>
<keyword evidence="5 7" id="KW-1133">Transmembrane helix</keyword>
<evidence type="ECO:0000313" key="12">
    <source>
        <dbReference type="Proteomes" id="UP000809829"/>
    </source>
</evidence>
<dbReference type="Pfam" id="PF07670">
    <property type="entry name" value="Gate"/>
    <property type="match status" value="1"/>
</dbReference>
<dbReference type="NCBIfam" id="TIGR00804">
    <property type="entry name" value="nupC"/>
    <property type="match status" value="1"/>
</dbReference>
<dbReference type="InterPro" id="IPR002668">
    <property type="entry name" value="CNT_N_dom"/>
</dbReference>